<dbReference type="EMBL" id="JBJKBG010000005">
    <property type="protein sequence ID" value="KAL3737773.1"/>
    <property type="molecule type" value="Genomic_DNA"/>
</dbReference>
<dbReference type="InterPro" id="IPR009291">
    <property type="entry name" value="Vps62"/>
</dbReference>
<keyword evidence="2" id="KW-1185">Reference proteome</keyword>
<dbReference type="PANTHER" id="PTHR48152">
    <property type="entry name" value="F1C9.34 PROTEIN"/>
    <property type="match status" value="1"/>
</dbReference>
<dbReference type="Pfam" id="PF06101">
    <property type="entry name" value="Vps62"/>
    <property type="match status" value="1"/>
</dbReference>
<evidence type="ECO:0000313" key="2">
    <source>
        <dbReference type="Proteomes" id="UP001634007"/>
    </source>
</evidence>
<evidence type="ECO:0008006" key="3">
    <source>
        <dbReference type="Google" id="ProtNLM"/>
    </source>
</evidence>
<organism evidence="1 2">
    <name type="scientific">Eucalyptus globulus</name>
    <name type="common">Tasmanian blue gum</name>
    <dbReference type="NCBI Taxonomy" id="34317"/>
    <lineage>
        <taxon>Eukaryota</taxon>
        <taxon>Viridiplantae</taxon>
        <taxon>Streptophyta</taxon>
        <taxon>Embryophyta</taxon>
        <taxon>Tracheophyta</taxon>
        <taxon>Spermatophyta</taxon>
        <taxon>Magnoliopsida</taxon>
        <taxon>eudicotyledons</taxon>
        <taxon>Gunneridae</taxon>
        <taxon>Pentapetalae</taxon>
        <taxon>rosids</taxon>
        <taxon>malvids</taxon>
        <taxon>Myrtales</taxon>
        <taxon>Myrtaceae</taxon>
        <taxon>Myrtoideae</taxon>
        <taxon>Eucalypteae</taxon>
        <taxon>Eucalyptus</taxon>
    </lineage>
</organism>
<evidence type="ECO:0000313" key="1">
    <source>
        <dbReference type="EMBL" id="KAL3737773.1"/>
    </source>
</evidence>
<dbReference type="Proteomes" id="UP001634007">
    <property type="component" value="Unassembled WGS sequence"/>
</dbReference>
<sequence>MSKVTRGLLGALRLRSSDGRTVVSSPICDGFEKKLINMGNRLAHTCADENVADPIETTFKLPSPLPAWPSGSGFATGTIDFGGLQVCQVSSFNKIWATHEGGPNNLGATFFEPSQVPEGFSVLGFYCQPNNQALHGWVLVGKDETDDPSNGALKEPIDYTPTWNSESSQIKKDGNGYIWCPIPPEGYAAVGHVVTTSPEKPSTDKIRCVRSDFTDQCESNMWIWGPGKAIDPNGINMFTTRPKSRGTQARGACLGTFVAKNGGKDSPHSLTCLKNNNPDYAHFLPNLSQIEALFQAYAPVIYFHPEESYFPSSVEWFFSNGALLYHKGEESNPIKIEPTGSNLPQGSSNDGEYWLDLPGNGREKDTVKRGDLQSSQAYLHVKPMNGATFSDIAIWLFYPFNGPATAKVKFFDVSLGQIGQHVGDWEHVTLRVSNFTGELWRVYFSQHSKGVWVSASELEFHSGNKTVVYSSQHGHATYSKPGSVLQGNGGIGIRNDTKKSKNFMDTGVNYSVVAVDYPNAPVTEPPWLNYFRKWGPRISYNLEREIKKVEKLFPGKLKSAFEKFVRGLPGEILGEEGPTGPKVKSYWSGDEP</sequence>
<gene>
    <name evidence="1" type="ORF">ACJRO7_019316</name>
</gene>
<comment type="caution">
    <text evidence="1">The sequence shown here is derived from an EMBL/GenBank/DDBJ whole genome shotgun (WGS) entry which is preliminary data.</text>
</comment>
<dbReference type="PANTHER" id="PTHR48152:SF3">
    <property type="entry name" value="DUF946 FAMILY PROTEIN (DUF946)"/>
    <property type="match status" value="1"/>
</dbReference>
<dbReference type="AlphaFoldDB" id="A0ABD3KDJ8"/>
<accession>A0ABD3KDJ8</accession>
<proteinExistence type="predicted"/>
<reference evidence="1 2" key="1">
    <citation type="submission" date="2024-11" db="EMBL/GenBank/DDBJ databases">
        <title>Chromosome-level genome assembly of Eucalyptus globulus Labill. provides insights into its genome evolution.</title>
        <authorList>
            <person name="Li X."/>
        </authorList>
    </citation>
    <scope>NUCLEOTIDE SEQUENCE [LARGE SCALE GENOMIC DNA]</scope>
    <source>
        <strain evidence="1">CL2024</strain>
        <tissue evidence="1">Fresh tender leaves</tissue>
    </source>
</reference>
<protein>
    <recommendedName>
        <fullName evidence="3">Vacuolar protein sorting-associated protein 62</fullName>
    </recommendedName>
</protein>
<name>A0ABD3KDJ8_EUCGL</name>